<dbReference type="OrthoDB" id="2093493at2759"/>
<protein>
    <submittedName>
        <fullName evidence="1">Unnamed protein product</fullName>
    </submittedName>
</protein>
<dbReference type="PANTHER" id="PTHR37325:SF1">
    <property type="entry name" value="OXIDOREDUCTASE 21 KDA SUBUNIT, PUTATIVE (AFU_ORTHOLOGUE AFUA_4G05910)-RELATED"/>
    <property type="match status" value="1"/>
</dbReference>
<gene>
    <name evidence="1" type="ORF">Amon01_000386900</name>
</gene>
<dbReference type="AlphaFoldDB" id="A0A9W6YZU3"/>
<name>A0A9W6YZU3_AMBMO</name>
<dbReference type="PIRSF" id="PIRSF022976">
    <property type="entry name" value="NADH_Oxi_21kDa"/>
    <property type="match status" value="1"/>
</dbReference>
<reference evidence="1" key="1">
    <citation type="submission" date="2023-04" db="EMBL/GenBank/DDBJ databases">
        <title>Ambrosiozyma monospora NBRC 1965.</title>
        <authorList>
            <person name="Ichikawa N."/>
            <person name="Sato H."/>
            <person name="Tonouchi N."/>
        </authorList>
    </citation>
    <scope>NUCLEOTIDE SEQUENCE</scope>
    <source>
        <strain evidence="1">NBRC 1965</strain>
    </source>
</reference>
<organism evidence="1 2">
    <name type="scientific">Ambrosiozyma monospora</name>
    <name type="common">Yeast</name>
    <name type="synonym">Endomycopsis monosporus</name>
    <dbReference type="NCBI Taxonomy" id="43982"/>
    <lineage>
        <taxon>Eukaryota</taxon>
        <taxon>Fungi</taxon>
        <taxon>Dikarya</taxon>
        <taxon>Ascomycota</taxon>
        <taxon>Saccharomycotina</taxon>
        <taxon>Pichiomycetes</taxon>
        <taxon>Pichiales</taxon>
        <taxon>Pichiaceae</taxon>
        <taxon>Ambrosiozyma</taxon>
    </lineage>
</organism>
<dbReference type="CDD" id="cd22849">
    <property type="entry name" value="NuzM"/>
    <property type="match status" value="1"/>
</dbReference>
<evidence type="ECO:0000313" key="1">
    <source>
        <dbReference type="EMBL" id="GMG30541.1"/>
    </source>
</evidence>
<accession>A0A9W6YZU3</accession>
<proteinExistence type="predicted"/>
<comment type="caution">
    <text evidence="1">The sequence shown here is derived from an EMBL/GenBank/DDBJ whole genome shotgun (WGS) entry which is preliminary data.</text>
</comment>
<dbReference type="InterPro" id="IPR016813">
    <property type="entry name" value="NADH_Ub_cplx-1_21kDa"/>
</dbReference>
<dbReference type="Proteomes" id="UP001165063">
    <property type="component" value="Unassembled WGS sequence"/>
</dbReference>
<evidence type="ECO:0000313" key="2">
    <source>
        <dbReference type="Proteomes" id="UP001165063"/>
    </source>
</evidence>
<dbReference type="EMBL" id="BSXU01001740">
    <property type="protein sequence ID" value="GMG30541.1"/>
    <property type="molecule type" value="Genomic_DNA"/>
</dbReference>
<sequence length="181" mass="20494">MSGGPVPVWKKYTTGSTGIWEKIRQLLVLVPNRSTGNPYVPYYRTPAPASNKETYKDPRSLQADDIIGNDYFKRETRRKYPQISTFNQAKIGGLLQLGNKTNPRLLKGDEGVKQLTVVNNEEIKLSEVLATVSKEVINGELLGKNGEPITAPSVNYNYKIRLLEESEHGMYNDEYPVRMFK</sequence>
<keyword evidence="2" id="KW-1185">Reference proteome</keyword>
<dbReference type="PANTHER" id="PTHR37325">
    <property type="entry name" value="OXIDOREDUCTASE 21 KDA SUBUNIT, PUTATIVE (AFU_ORTHOLOGUE AFUA_4G05910)-RELATED"/>
    <property type="match status" value="1"/>
</dbReference>